<organism evidence="1 2">
    <name type="scientific">Coemansia erecta</name>
    <dbReference type="NCBI Taxonomy" id="147472"/>
    <lineage>
        <taxon>Eukaryota</taxon>
        <taxon>Fungi</taxon>
        <taxon>Fungi incertae sedis</taxon>
        <taxon>Zoopagomycota</taxon>
        <taxon>Kickxellomycotina</taxon>
        <taxon>Kickxellomycetes</taxon>
        <taxon>Kickxellales</taxon>
        <taxon>Kickxellaceae</taxon>
        <taxon>Coemansia</taxon>
    </lineage>
</organism>
<gene>
    <name evidence="1" type="ORF">LPJ53_002268</name>
</gene>
<comment type="caution">
    <text evidence="1">The sequence shown here is derived from an EMBL/GenBank/DDBJ whole genome shotgun (WGS) entry which is preliminary data.</text>
</comment>
<sequence>MPLWSSVAGQHIAPTPALIALTGTSNYVKALEIDLEDMVVSHELAARFEKIFSTATTIWSTVNLLQIHIRYVTPVQDAQFVPLKLIDSLARYMPNIHSISFTPRSYNSRNSDFSSQLVGRYFGQLRVLSGPTLSAAVVPNIGNAITSLDLAIDNTSESLLPRISAGRLKSLSLRCIPHTFSWKYFAEKEDDSAIWFGSLENLRLEFLEPAPATGSHGGDDEGIVASVQIFQVSFPRLQIIHAGVWPKTECKLFSDVRLSSNLRSIVSRDSVDMLVQLLPALEVDALRRVHIIVLSNTEQRRFYQVTNQIFGADTHYAYSNMHIKNIGFALSAQAVRWQALSILSLESMHFAIMVDLIPRLSRLTHMDVRLVEFRPFVSDGQQFNPFEYLKTPTTVLSPQINSLVTWRLEDTISHLVAIKCIKHVLRRLPALQEFHTSDRKLEDSYRMSQQPQSRLGNMRSKIRLLF</sequence>
<reference evidence="1" key="1">
    <citation type="submission" date="2022-07" db="EMBL/GenBank/DDBJ databases">
        <title>Phylogenomic reconstructions and comparative analyses of Kickxellomycotina fungi.</title>
        <authorList>
            <person name="Reynolds N.K."/>
            <person name="Stajich J.E."/>
            <person name="Barry K."/>
            <person name="Grigoriev I.V."/>
            <person name="Crous P."/>
            <person name="Smith M.E."/>
        </authorList>
    </citation>
    <scope>NUCLEOTIDE SEQUENCE</scope>
    <source>
        <strain evidence="1">NBRC 32514</strain>
    </source>
</reference>
<dbReference type="EMBL" id="JANBOJ010000068">
    <property type="protein sequence ID" value="KAJ1723404.1"/>
    <property type="molecule type" value="Genomic_DNA"/>
</dbReference>
<dbReference type="OrthoDB" id="5615807at2759"/>
<protein>
    <submittedName>
        <fullName evidence="1">Uncharacterized protein</fullName>
    </submittedName>
</protein>
<name>A0A9W7XYI7_9FUNG</name>
<dbReference type="Proteomes" id="UP001149813">
    <property type="component" value="Unassembled WGS sequence"/>
</dbReference>
<evidence type="ECO:0000313" key="2">
    <source>
        <dbReference type="Proteomes" id="UP001149813"/>
    </source>
</evidence>
<accession>A0A9W7XYI7</accession>
<proteinExistence type="predicted"/>
<evidence type="ECO:0000313" key="1">
    <source>
        <dbReference type="EMBL" id="KAJ1723404.1"/>
    </source>
</evidence>
<keyword evidence="2" id="KW-1185">Reference proteome</keyword>
<dbReference type="AlphaFoldDB" id="A0A9W7XYI7"/>